<proteinExistence type="predicted"/>
<evidence type="ECO:0000313" key="1">
    <source>
        <dbReference type="EMBL" id="JAD50430.1"/>
    </source>
</evidence>
<accession>A0A0A9ANB3</accession>
<dbReference type="AlphaFoldDB" id="A0A0A9ANB3"/>
<sequence>MHTTNQQQQQSLLLYQTVLKLHCFSVYPSSSTAII</sequence>
<organism evidence="1">
    <name type="scientific">Arundo donax</name>
    <name type="common">Giant reed</name>
    <name type="synonym">Donax arundinaceus</name>
    <dbReference type="NCBI Taxonomy" id="35708"/>
    <lineage>
        <taxon>Eukaryota</taxon>
        <taxon>Viridiplantae</taxon>
        <taxon>Streptophyta</taxon>
        <taxon>Embryophyta</taxon>
        <taxon>Tracheophyta</taxon>
        <taxon>Spermatophyta</taxon>
        <taxon>Magnoliopsida</taxon>
        <taxon>Liliopsida</taxon>
        <taxon>Poales</taxon>
        <taxon>Poaceae</taxon>
        <taxon>PACMAD clade</taxon>
        <taxon>Arundinoideae</taxon>
        <taxon>Arundineae</taxon>
        <taxon>Arundo</taxon>
    </lineage>
</organism>
<name>A0A0A9ANB3_ARUDO</name>
<reference evidence="1" key="2">
    <citation type="journal article" date="2015" name="Data Brief">
        <title>Shoot transcriptome of the giant reed, Arundo donax.</title>
        <authorList>
            <person name="Barrero R.A."/>
            <person name="Guerrero F.D."/>
            <person name="Moolhuijzen P."/>
            <person name="Goolsby J.A."/>
            <person name="Tidwell J."/>
            <person name="Bellgard S.E."/>
            <person name="Bellgard M.I."/>
        </authorList>
    </citation>
    <scope>NUCLEOTIDE SEQUENCE</scope>
    <source>
        <tissue evidence="1">Shoot tissue taken approximately 20 cm above the soil surface</tissue>
    </source>
</reference>
<protein>
    <submittedName>
        <fullName evidence="1">Uncharacterized protein</fullName>
    </submittedName>
</protein>
<reference evidence="1" key="1">
    <citation type="submission" date="2014-09" db="EMBL/GenBank/DDBJ databases">
        <authorList>
            <person name="Magalhaes I.L.F."/>
            <person name="Oliveira U."/>
            <person name="Santos F.R."/>
            <person name="Vidigal T.H.D.A."/>
            <person name="Brescovit A.D."/>
            <person name="Santos A.J."/>
        </authorList>
    </citation>
    <scope>NUCLEOTIDE SEQUENCE</scope>
    <source>
        <tissue evidence="1">Shoot tissue taken approximately 20 cm above the soil surface</tissue>
    </source>
</reference>
<dbReference type="EMBL" id="GBRH01247465">
    <property type="protein sequence ID" value="JAD50430.1"/>
    <property type="molecule type" value="Transcribed_RNA"/>
</dbReference>